<dbReference type="OrthoDB" id="8776524at2"/>
<protein>
    <submittedName>
        <fullName evidence="1">Uncharacterized protein</fullName>
    </submittedName>
</protein>
<gene>
    <name evidence="1" type="ORF">E4O92_23415</name>
</gene>
<name>A0A4Y9SM76_9BURK</name>
<sequence length="99" mass="11165">MKNIILYPGSARFTGTAAFEWASPTKGGVHRFILFLAQSDRISRQDMARQEIELFGFSEIELGEGRAIDVESLNDPSMAAFRRHYESAFAEGCSLVWYP</sequence>
<keyword evidence="2" id="KW-1185">Reference proteome</keyword>
<dbReference type="Proteomes" id="UP000297258">
    <property type="component" value="Unassembled WGS sequence"/>
</dbReference>
<dbReference type="AlphaFoldDB" id="A0A4Y9SM76"/>
<reference evidence="1 2" key="1">
    <citation type="submission" date="2019-03" db="EMBL/GenBank/DDBJ databases">
        <title>Draft genome of Massilia hortus sp. nov., a novel bacterial species of the Oxalobacteraceae family.</title>
        <authorList>
            <person name="Peta V."/>
            <person name="Raths R."/>
            <person name="Bucking H."/>
        </authorList>
    </citation>
    <scope>NUCLEOTIDE SEQUENCE [LARGE SCALE GENOMIC DNA]</scope>
    <source>
        <strain evidence="1 2">ONC3</strain>
    </source>
</reference>
<accession>A0A4Y9SM76</accession>
<evidence type="ECO:0000313" key="1">
    <source>
        <dbReference type="EMBL" id="TFW27658.1"/>
    </source>
</evidence>
<comment type="caution">
    <text evidence="1">The sequence shown here is derived from an EMBL/GenBank/DDBJ whole genome shotgun (WGS) entry which is preliminary data.</text>
</comment>
<organism evidence="1 2">
    <name type="scientific">Massilia horti</name>
    <dbReference type="NCBI Taxonomy" id="2562153"/>
    <lineage>
        <taxon>Bacteria</taxon>
        <taxon>Pseudomonadati</taxon>
        <taxon>Pseudomonadota</taxon>
        <taxon>Betaproteobacteria</taxon>
        <taxon>Burkholderiales</taxon>
        <taxon>Oxalobacteraceae</taxon>
        <taxon>Telluria group</taxon>
        <taxon>Massilia</taxon>
    </lineage>
</organism>
<evidence type="ECO:0000313" key="2">
    <source>
        <dbReference type="Proteomes" id="UP000297258"/>
    </source>
</evidence>
<dbReference type="RefSeq" id="WP_135192051.1">
    <property type="nucleotide sequence ID" value="NZ_SPUM01000147.1"/>
</dbReference>
<dbReference type="EMBL" id="SPUM01000147">
    <property type="protein sequence ID" value="TFW27658.1"/>
    <property type="molecule type" value="Genomic_DNA"/>
</dbReference>
<proteinExistence type="predicted"/>